<evidence type="ECO:0000256" key="4">
    <source>
        <dbReference type="ARBA" id="ARBA00016218"/>
    </source>
</evidence>
<dbReference type="CDD" id="cd00483">
    <property type="entry name" value="HPPK"/>
    <property type="match status" value="1"/>
</dbReference>
<comment type="caution">
    <text evidence="14">The sequence shown here is derived from an EMBL/GenBank/DDBJ whole genome shotgun (WGS) entry which is preliminary data.</text>
</comment>
<dbReference type="AlphaFoldDB" id="A0A3A6UDM5"/>
<evidence type="ECO:0000256" key="8">
    <source>
        <dbReference type="ARBA" id="ARBA00022840"/>
    </source>
</evidence>
<dbReference type="NCBIfam" id="TIGR01498">
    <property type="entry name" value="folK"/>
    <property type="match status" value="1"/>
</dbReference>
<feature type="domain" description="7,8-dihydro-6-hydroxymethylpterin-pyrophosphokinase" evidence="13">
    <location>
        <begin position="88"/>
        <end position="99"/>
    </location>
</feature>
<keyword evidence="8" id="KW-0067">ATP-binding</keyword>
<dbReference type="Gene3D" id="3.30.70.560">
    <property type="entry name" value="7,8-Dihydro-6-hydroxymethylpterin-pyrophosphokinase HPPK"/>
    <property type="match status" value="1"/>
</dbReference>
<dbReference type="UniPathway" id="UPA00077">
    <property type="reaction ID" value="UER00155"/>
</dbReference>
<dbReference type="GO" id="GO:0003848">
    <property type="term" value="F:2-amino-4-hydroxy-6-hydroxymethyldihydropteridine diphosphokinase activity"/>
    <property type="evidence" value="ECO:0007669"/>
    <property type="project" value="UniProtKB-EC"/>
</dbReference>
<dbReference type="Pfam" id="PF01288">
    <property type="entry name" value="HPPK"/>
    <property type="match status" value="1"/>
</dbReference>
<evidence type="ECO:0000256" key="10">
    <source>
        <dbReference type="ARBA" id="ARBA00029409"/>
    </source>
</evidence>
<protein>
    <recommendedName>
        <fullName evidence="4">2-amino-4-hydroxy-6-hydroxymethyldihydropteridine pyrophosphokinase</fullName>
        <ecNumber evidence="3">2.7.6.3</ecNumber>
    </recommendedName>
    <alternativeName>
        <fullName evidence="11">6-hydroxymethyl-7,8-dihydropterin pyrophosphokinase</fullName>
    </alternativeName>
    <alternativeName>
        <fullName evidence="12">7,8-dihydro-6-hydroxymethylpterin-pyrophosphokinase</fullName>
    </alternativeName>
</protein>
<dbReference type="InterPro" id="IPR000550">
    <property type="entry name" value="Hppk"/>
</dbReference>
<evidence type="ECO:0000256" key="3">
    <source>
        <dbReference type="ARBA" id="ARBA00013253"/>
    </source>
</evidence>
<dbReference type="OrthoDB" id="9808041at2"/>
<dbReference type="PANTHER" id="PTHR43071:SF1">
    <property type="entry name" value="2-AMINO-4-HYDROXY-6-HYDROXYMETHYLDIHYDROPTERIDINE PYROPHOSPHOKINASE"/>
    <property type="match status" value="1"/>
</dbReference>
<dbReference type="SUPFAM" id="SSF55083">
    <property type="entry name" value="6-hydroxymethyl-7,8-dihydropterin pyrophosphokinase, HPPK"/>
    <property type="match status" value="1"/>
</dbReference>
<comment type="function">
    <text evidence="10">Catalyzes the transfer of pyrophosphate from adenosine triphosphate (ATP) to 6-hydroxymethyl-7,8-dihydropterin, an enzymatic step in folate biosynthesis pathway.</text>
</comment>
<keyword evidence="15" id="KW-1185">Reference proteome</keyword>
<dbReference type="GO" id="GO:0046654">
    <property type="term" value="P:tetrahydrofolate biosynthetic process"/>
    <property type="evidence" value="ECO:0007669"/>
    <property type="project" value="UniProtKB-UniPathway"/>
</dbReference>
<keyword evidence="6" id="KW-0547">Nucleotide-binding</keyword>
<proteinExistence type="inferred from homology"/>
<dbReference type="PANTHER" id="PTHR43071">
    <property type="entry name" value="2-AMINO-4-HYDROXY-6-HYDROXYMETHYLDIHYDROPTERIDINE PYROPHOSPHOKINASE"/>
    <property type="match status" value="1"/>
</dbReference>
<evidence type="ECO:0000256" key="6">
    <source>
        <dbReference type="ARBA" id="ARBA00022741"/>
    </source>
</evidence>
<organism evidence="14 15">
    <name type="scientific">Parashewanella spongiae</name>
    <dbReference type="NCBI Taxonomy" id="342950"/>
    <lineage>
        <taxon>Bacteria</taxon>
        <taxon>Pseudomonadati</taxon>
        <taxon>Pseudomonadota</taxon>
        <taxon>Gammaproteobacteria</taxon>
        <taxon>Alteromonadales</taxon>
        <taxon>Shewanellaceae</taxon>
        <taxon>Parashewanella</taxon>
    </lineage>
</organism>
<comment type="similarity">
    <text evidence="2">Belongs to the HPPK family.</text>
</comment>
<reference evidence="14 15" key="1">
    <citation type="submission" date="2018-09" db="EMBL/GenBank/DDBJ databases">
        <title>Phylogeny of the Shewanellaceae, and recommendation for two new genera, Pseudoshewanella and Parashewanella.</title>
        <authorList>
            <person name="Wang G."/>
        </authorList>
    </citation>
    <scope>NUCLEOTIDE SEQUENCE [LARGE SCALE GENOMIC DNA]</scope>
    <source>
        <strain evidence="14 15">KCTC 22492</strain>
    </source>
</reference>
<dbReference type="Proteomes" id="UP000273022">
    <property type="component" value="Unassembled WGS sequence"/>
</dbReference>
<evidence type="ECO:0000256" key="2">
    <source>
        <dbReference type="ARBA" id="ARBA00005810"/>
    </source>
</evidence>
<comment type="pathway">
    <text evidence="1">Cofactor biosynthesis; tetrahydrofolate biosynthesis; 2-amino-4-hydroxy-6-hydroxymethyl-7,8-dihydropteridine diphosphate from 7,8-dihydroneopterin triphosphate: step 4/4.</text>
</comment>
<evidence type="ECO:0000256" key="9">
    <source>
        <dbReference type="ARBA" id="ARBA00022909"/>
    </source>
</evidence>
<name>A0A3A6UDM5_9GAMM</name>
<evidence type="ECO:0000256" key="12">
    <source>
        <dbReference type="ARBA" id="ARBA00033413"/>
    </source>
</evidence>
<dbReference type="RefSeq" id="WP_121853281.1">
    <property type="nucleotide sequence ID" value="NZ_CP037952.1"/>
</dbReference>
<dbReference type="InterPro" id="IPR035907">
    <property type="entry name" value="Hppk_sf"/>
</dbReference>
<dbReference type="EMBL" id="QYYH01000045">
    <property type="protein sequence ID" value="RJY16879.1"/>
    <property type="molecule type" value="Genomic_DNA"/>
</dbReference>
<evidence type="ECO:0000256" key="11">
    <source>
        <dbReference type="ARBA" id="ARBA00029766"/>
    </source>
</evidence>
<keyword evidence="5 14" id="KW-0808">Transferase</keyword>
<evidence type="ECO:0000256" key="7">
    <source>
        <dbReference type="ARBA" id="ARBA00022777"/>
    </source>
</evidence>
<evidence type="ECO:0000259" key="13">
    <source>
        <dbReference type="PROSITE" id="PS00794"/>
    </source>
</evidence>
<dbReference type="PROSITE" id="PS00794">
    <property type="entry name" value="HPPK"/>
    <property type="match status" value="1"/>
</dbReference>
<keyword evidence="9" id="KW-0289">Folate biosynthesis</keyword>
<dbReference type="GO" id="GO:0016301">
    <property type="term" value="F:kinase activity"/>
    <property type="evidence" value="ECO:0007669"/>
    <property type="project" value="UniProtKB-KW"/>
</dbReference>
<dbReference type="GO" id="GO:0005524">
    <property type="term" value="F:ATP binding"/>
    <property type="evidence" value="ECO:0007669"/>
    <property type="project" value="UniProtKB-KW"/>
</dbReference>
<evidence type="ECO:0000313" key="15">
    <source>
        <dbReference type="Proteomes" id="UP000273022"/>
    </source>
</evidence>
<dbReference type="GO" id="GO:0046656">
    <property type="term" value="P:folic acid biosynthetic process"/>
    <property type="evidence" value="ECO:0007669"/>
    <property type="project" value="UniProtKB-KW"/>
</dbReference>
<evidence type="ECO:0000256" key="5">
    <source>
        <dbReference type="ARBA" id="ARBA00022679"/>
    </source>
</evidence>
<sequence length="166" mass="18524">MATVFIALGANMDNPKQQLDNASLALETIADKLSYTISPYYRSVPMGDVMQPDYLNAVASFTTQLSPSELLGKLQEVEQQQGRQRLVRWGPRTLDLDILLYDNLKISTESLTIPHYGMKSRGFVLIPLLDIAPSLVLPCGTFVESLINEEMNKDLQRFDTDPCSAL</sequence>
<keyword evidence="7 14" id="KW-0418">Kinase</keyword>
<evidence type="ECO:0000256" key="1">
    <source>
        <dbReference type="ARBA" id="ARBA00005051"/>
    </source>
</evidence>
<gene>
    <name evidence="14" type="primary">folK</name>
    <name evidence="14" type="ORF">D5R81_08780</name>
</gene>
<evidence type="ECO:0000313" key="14">
    <source>
        <dbReference type="EMBL" id="RJY16879.1"/>
    </source>
</evidence>
<accession>A0A3A6UDM5</accession>
<dbReference type="EC" id="2.7.6.3" evidence="3"/>